<organism evidence="2">
    <name type="scientific">Singulisphaera sp. Ch08</name>
    <dbReference type="NCBI Taxonomy" id="3120278"/>
    <lineage>
        <taxon>Bacteria</taxon>
        <taxon>Pseudomonadati</taxon>
        <taxon>Planctomycetota</taxon>
        <taxon>Planctomycetia</taxon>
        <taxon>Isosphaerales</taxon>
        <taxon>Isosphaeraceae</taxon>
        <taxon>Singulisphaera</taxon>
    </lineage>
</organism>
<dbReference type="AlphaFoldDB" id="A0AAU7CM82"/>
<gene>
    <name evidence="2" type="ORF">V5E97_09945</name>
</gene>
<proteinExistence type="predicted"/>
<sequence length="72" mass="7673">MKLRFAMIGGSRCTTREWIAEFFDALTAARSGAPLASQAGSHALPAASTSRTSAARQRDHQRAEKALAELGI</sequence>
<feature type="compositionally biased region" description="Basic and acidic residues" evidence="1">
    <location>
        <begin position="56"/>
        <end position="72"/>
    </location>
</feature>
<dbReference type="RefSeq" id="WP_406699187.1">
    <property type="nucleotide sequence ID" value="NZ_CP155447.1"/>
</dbReference>
<dbReference type="EMBL" id="CP155447">
    <property type="protein sequence ID" value="XBH06336.1"/>
    <property type="molecule type" value="Genomic_DNA"/>
</dbReference>
<evidence type="ECO:0000313" key="2">
    <source>
        <dbReference type="EMBL" id="XBH06336.1"/>
    </source>
</evidence>
<feature type="region of interest" description="Disordered" evidence="1">
    <location>
        <begin position="37"/>
        <end position="72"/>
    </location>
</feature>
<feature type="compositionally biased region" description="Low complexity" evidence="1">
    <location>
        <begin position="46"/>
        <end position="55"/>
    </location>
</feature>
<reference evidence="2" key="1">
    <citation type="submission" date="2024-05" db="EMBL/GenBank/DDBJ databases">
        <title>Planctomycetes of the genus Singulisphaera possess chitinolytic capabilities.</title>
        <authorList>
            <person name="Ivanova A."/>
        </authorList>
    </citation>
    <scope>NUCLEOTIDE SEQUENCE</scope>
    <source>
        <strain evidence="2">Ch08T</strain>
    </source>
</reference>
<name>A0AAU7CM82_9BACT</name>
<accession>A0AAU7CM82</accession>
<protein>
    <submittedName>
        <fullName evidence="2">Uncharacterized protein</fullName>
    </submittedName>
</protein>
<evidence type="ECO:0000256" key="1">
    <source>
        <dbReference type="SAM" id="MobiDB-lite"/>
    </source>
</evidence>